<dbReference type="PANTHER" id="PTHR42798">
    <property type="entry name" value="LIPOPROTEIN-RELEASING SYSTEM ATP-BINDING PROTEIN LOLD"/>
    <property type="match status" value="1"/>
</dbReference>
<dbReference type="PROSITE" id="PS00211">
    <property type="entry name" value="ABC_TRANSPORTER_1"/>
    <property type="match status" value="1"/>
</dbReference>
<keyword evidence="5" id="KW-1278">Translocase</keyword>
<evidence type="ECO:0000256" key="1">
    <source>
        <dbReference type="ARBA" id="ARBA00005417"/>
    </source>
</evidence>
<accession>A0ABW6CYL9</accession>
<keyword evidence="8" id="KW-1185">Reference proteome</keyword>
<dbReference type="Gene3D" id="3.40.50.300">
    <property type="entry name" value="P-loop containing nucleotide triphosphate hydrolases"/>
    <property type="match status" value="1"/>
</dbReference>
<name>A0ABW6CYL9_9BACT</name>
<dbReference type="RefSeq" id="WP_377976050.1">
    <property type="nucleotide sequence ID" value="NZ_JBBKYA010000003.1"/>
</dbReference>
<organism evidence="7 8">
    <name type="scientific">Aquirufa echingensis</name>
    <dbReference type="NCBI Taxonomy" id="3096516"/>
    <lineage>
        <taxon>Bacteria</taxon>
        <taxon>Pseudomonadati</taxon>
        <taxon>Bacteroidota</taxon>
        <taxon>Cytophagia</taxon>
        <taxon>Cytophagales</taxon>
        <taxon>Flectobacillaceae</taxon>
        <taxon>Aquirufa</taxon>
    </lineage>
</organism>
<evidence type="ECO:0000256" key="3">
    <source>
        <dbReference type="ARBA" id="ARBA00022741"/>
    </source>
</evidence>
<dbReference type="GO" id="GO:0005524">
    <property type="term" value="F:ATP binding"/>
    <property type="evidence" value="ECO:0007669"/>
    <property type="project" value="UniProtKB-KW"/>
</dbReference>
<keyword evidence="2" id="KW-0813">Transport</keyword>
<dbReference type="InterPro" id="IPR017871">
    <property type="entry name" value="ABC_transporter-like_CS"/>
</dbReference>
<evidence type="ECO:0000256" key="2">
    <source>
        <dbReference type="ARBA" id="ARBA00022448"/>
    </source>
</evidence>
<comment type="similarity">
    <text evidence="1">Belongs to the ABC transporter superfamily.</text>
</comment>
<sequence>MLELKNISKSYGAQLILNNINLQVQDNQLVSILGPSGSGKSTLLQIIGLLLKPDSGSIELNGKQYSSLKEKELAHFRNNQLGFVFQFHNLMGEFTCAENVKMPLFIRETKLTDEQEYYYEEIVKHLGINHLMNKLPSQLSGGEQQRVAVARALINKPAVLLADEPTGNLDNKNAESLYEMFLQLKQTYGQQIIMVTHNESLTKQSDQVIYLNSGVIQ</sequence>
<protein>
    <submittedName>
        <fullName evidence="7">ABC transporter ATP-binding protein</fullName>
    </submittedName>
</protein>
<dbReference type="EMBL" id="JBBKYA010000003">
    <property type="protein sequence ID" value="MFD3275799.1"/>
    <property type="molecule type" value="Genomic_DNA"/>
</dbReference>
<evidence type="ECO:0000256" key="4">
    <source>
        <dbReference type="ARBA" id="ARBA00022840"/>
    </source>
</evidence>
<dbReference type="SUPFAM" id="SSF52540">
    <property type="entry name" value="P-loop containing nucleoside triphosphate hydrolases"/>
    <property type="match status" value="1"/>
</dbReference>
<dbReference type="Pfam" id="PF00005">
    <property type="entry name" value="ABC_tran"/>
    <property type="match status" value="1"/>
</dbReference>
<dbReference type="InterPro" id="IPR003593">
    <property type="entry name" value="AAA+_ATPase"/>
</dbReference>
<feature type="domain" description="ABC transporter" evidence="6">
    <location>
        <begin position="2"/>
        <end position="217"/>
    </location>
</feature>
<proteinExistence type="inferred from homology"/>
<gene>
    <name evidence="7" type="ORF">SKC38_06135</name>
</gene>
<keyword evidence="3" id="KW-0547">Nucleotide-binding</keyword>
<evidence type="ECO:0000313" key="7">
    <source>
        <dbReference type="EMBL" id="MFD3275799.1"/>
    </source>
</evidence>
<keyword evidence="4 7" id="KW-0067">ATP-binding</keyword>
<dbReference type="CDD" id="cd03255">
    <property type="entry name" value="ABC_MJ0796_LolCDE_FtsE"/>
    <property type="match status" value="1"/>
</dbReference>
<dbReference type="InterPro" id="IPR027417">
    <property type="entry name" value="P-loop_NTPase"/>
</dbReference>
<dbReference type="PROSITE" id="PS50893">
    <property type="entry name" value="ABC_TRANSPORTER_2"/>
    <property type="match status" value="1"/>
</dbReference>
<comment type="caution">
    <text evidence="7">The sequence shown here is derived from an EMBL/GenBank/DDBJ whole genome shotgun (WGS) entry which is preliminary data.</text>
</comment>
<dbReference type="PANTHER" id="PTHR42798:SF7">
    <property type="entry name" value="ALPHA-D-RIBOSE 1-METHYLPHOSPHONATE 5-TRIPHOSPHATE SYNTHASE SUBUNIT PHNL"/>
    <property type="match status" value="1"/>
</dbReference>
<dbReference type="InterPro" id="IPR003439">
    <property type="entry name" value="ABC_transporter-like_ATP-bd"/>
</dbReference>
<dbReference type="SMART" id="SM00382">
    <property type="entry name" value="AAA"/>
    <property type="match status" value="1"/>
</dbReference>
<dbReference type="Proteomes" id="UP001598114">
    <property type="component" value="Unassembled WGS sequence"/>
</dbReference>
<reference evidence="7 8" key="1">
    <citation type="submission" date="2024-03" db="EMBL/GenBank/DDBJ databases">
        <title>Aquirufa genome sequencing.</title>
        <authorList>
            <person name="Pitt A."/>
            <person name="Hahn M.W."/>
        </authorList>
    </citation>
    <scope>NUCLEOTIDE SEQUENCE [LARGE SCALE GENOMIC DNA]</scope>
    <source>
        <strain evidence="7 8">PLAD-142S6K</strain>
    </source>
</reference>
<evidence type="ECO:0000256" key="5">
    <source>
        <dbReference type="ARBA" id="ARBA00022967"/>
    </source>
</evidence>
<dbReference type="InterPro" id="IPR017911">
    <property type="entry name" value="MacB-like_ATP-bd"/>
</dbReference>
<evidence type="ECO:0000313" key="8">
    <source>
        <dbReference type="Proteomes" id="UP001598114"/>
    </source>
</evidence>
<evidence type="ECO:0000259" key="6">
    <source>
        <dbReference type="PROSITE" id="PS50893"/>
    </source>
</evidence>